<evidence type="ECO:0000256" key="1">
    <source>
        <dbReference type="SAM" id="MobiDB-lite"/>
    </source>
</evidence>
<evidence type="ECO:0000313" key="3">
    <source>
        <dbReference type="Proteomes" id="UP001500974"/>
    </source>
</evidence>
<evidence type="ECO:0000313" key="2">
    <source>
        <dbReference type="EMBL" id="GAA2177574.1"/>
    </source>
</evidence>
<feature type="region of interest" description="Disordered" evidence="1">
    <location>
        <begin position="1"/>
        <end position="36"/>
    </location>
</feature>
<dbReference type="Proteomes" id="UP001500974">
    <property type="component" value="Unassembled WGS sequence"/>
</dbReference>
<dbReference type="EMBL" id="BAAAON010000003">
    <property type="protein sequence ID" value="GAA2177574.1"/>
    <property type="molecule type" value="Genomic_DNA"/>
</dbReference>
<dbReference type="InterPro" id="IPR021391">
    <property type="entry name" value="DUF3027"/>
</dbReference>
<evidence type="ECO:0008006" key="4">
    <source>
        <dbReference type="Google" id="ProtNLM"/>
    </source>
</evidence>
<feature type="compositionally biased region" description="Low complexity" evidence="1">
    <location>
        <begin position="9"/>
        <end position="25"/>
    </location>
</feature>
<gene>
    <name evidence="2" type="ORF">GCM10009784_28790</name>
</gene>
<sequence>MSETPASMETAEAEPVATAAPAAPAAKRRPVRKPSRPDAVLAAAVDAARNGLLEVAGEHEVGEHVGAFPDAERLVTHRFAAHVPGYEGWHWFATLARVPRSKDATVCEVGLLPSENALLAPDWVPWSERVRPEDTAEEDSAAPKAVTPEDATPEDATSEDAARVPEVDVAETDAEAAPGGESPVA</sequence>
<protein>
    <recommendedName>
        <fullName evidence="4">DUF3027 domain-containing protein</fullName>
    </recommendedName>
</protein>
<accession>A0ABN3B137</accession>
<dbReference type="RefSeq" id="WP_346028717.1">
    <property type="nucleotide sequence ID" value="NZ_BAAAON010000003.1"/>
</dbReference>
<organism evidence="2 3">
    <name type="scientific">Arthrobacter parietis</name>
    <dbReference type="NCBI Taxonomy" id="271434"/>
    <lineage>
        <taxon>Bacteria</taxon>
        <taxon>Bacillati</taxon>
        <taxon>Actinomycetota</taxon>
        <taxon>Actinomycetes</taxon>
        <taxon>Micrococcales</taxon>
        <taxon>Micrococcaceae</taxon>
        <taxon>Arthrobacter</taxon>
    </lineage>
</organism>
<comment type="caution">
    <text evidence="2">The sequence shown here is derived from an EMBL/GenBank/DDBJ whole genome shotgun (WGS) entry which is preliminary data.</text>
</comment>
<reference evidence="2 3" key="1">
    <citation type="journal article" date="2019" name="Int. J. Syst. Evol. Microbiol.">
        <title>The Global Catalogue of Microorganisms (GCM) 10K type strain sequencing project: providing services to taxonomists for standard genome sequencing and annotation.</title>
        <authorList>
            <consortium name="The Broad Institute Genomics Platform"/>
            <consortium name="The Broad Institute Genome Sequencing Center for Infectious Disease"/>
            <person name="Wu L."/>
            <person name="Ma J."/>
        </authorList>
    </citation>
    <scope>NUCLEOTIDE SEQUENCE [LARGE SCALE GENOMIC DNA]</scope>
    <source>
        <strain evidence="2 3">JCM 14917</strain>
    </source>
</reference>
<keyword evidence="3" id="KW-1185">Reference proteome</keyword>
<name>A0ABN3B137_9MICC</name>
<feature type="region of interest" description="Disordered" evidence="1">
    <location>
        <begin position="129"/>
        <end position="185"/>
    </location>
</feature>
<dbReference type="Pfam" id="PF11228">
    <property type="entry name" value="DUF3027"/>
    <property type="match status" value="1"/>
</dbReference>
<proteinExistence type="predicted"/>